<evidence type="ECO:0000256" key="1">
    <source>
        <dbReference type="SAM" id="MobiDB-lite"/>
    </source>
</evidence>
<comment type="caution">
    <text evidence="2">The sequence shown here is derived from an EMBL/GenBank/DDBJ whole genome shotgun (WGS) entry which is preliminary data.</text>
</comment>
<dbReference type="Proteomes" id="UP000185744">
    <property type="component" value="Unassembled WGS sequence"/>
</dbReference>
<protein>
    <submittedName>
        <fullName evidence="2">Uncharacterized protein</fullName>
    </submittedName>
</protein>
<feature type="region of interest" description="Disordered" evidence="1">
    <location>
        <begin position="1"/>
        <end position="49"/>
    </location>
</feature>
<dbReference type="AlphaFoldDB" id="A0A1Q6DSJ9"/>
<name>A0A1Q6DSJ9_METT1</name>
<dbReference type="EMBL" id="MSDW01000002">
    <property type="protein sequence ID" value="OKY77346.1"/>
    <property type="molecule type" value="Genomic_DNA"/>
</dbReference>
<sequence length="149" mass="17242">MEKDFDEIDMPSEGSEEEMKKKEEEENVWSQLDEELEMEKGKRPPIWQPDIGDKLFGTVRSTGKSTRTENRFLEIEIAKNPVKAENRKNKKTTVKKGEKVLVWEKAALSDLFDETKAGDKIALQFLGQKESDTPSKRSYQTFNTALRKK</sequence>
<proteinExistence type="predicted"/>
<evidence type="ECO:0000313" key="3">
    <source>
        <dbReference type="Proteomes" id="UP000185744"/>
    </source>
</evidence>
<reference evidence="2" key="1">
    <citation type="submission" date="2016-12" db="EMBL/GenBank/DDBJ databases">
        <title>Discovery of methanogenic haloarchaea.</title>
        <authorList>
            <person name="Sorokin D.Y."/>
            <person name="Makarova K.S."/>
            <person name="Abbas B."/>
            <person name="Ferrer M."/>
            <person name="Golyshin P.N."/>
        </authorList>
    </citation>
    <scope>NUCLEOTIDE SEQUENCE [LARGE SCALE GENOMIC DNA]</scope>
    <source>
        <strain evidence="2">HMET1</strain>
    </source>
</reference>
<feature type="compositionally biased region" description="Acidic residues" evidence="1">
    <location>
        <begin position="1"/>
        <end position="16"/>
    </location>
</feature>
<evidence type="ECO:0000313" key="2">
    <source>
        <dbReference type="EMBL" id="OKY77346.1"/>
    </source>
</evidence>
<dbReference type="InParanoid" id="A0A1Q6DSJ9"/>
<gene>
    <name evidence="2" type="ORF">BTN85_1996</name>
</gene>
<keyword evidence="3" id="KW-1185">Reference proteome</keyword>
<organism evidence="2 3">
    <name type="scientific">Methanohalarchaeum thermophilum</name>
    <dbReference type="NCBI Taxonomy" id="1903181"/>
    <lineage>
        <taxon>Archaea</taxon>
        <taxon>Methanobacteriati</taxon>
        <taxon>Methanobacteriota</taxon>
        <taxon>Methanonatronarchaeia</taxon>
        <taxon>Methanonatronarchaeales</taxon>
        <taxon>Methanonatronarchaeaceae</taxon>
        <taxon>Candidatus Methanohalarchaeum</taxon>
    </lineage>
</organism>
<accession>A0A1Q6DSJ9</accession>